<keyword evidence="6" id="KW-1185">Reference proteome</keyword>
<feature type="domain" description="DDE Tnp4" evidence="4">
    <location>
        <begin position="39"/>
        <end position="174"/>
    </location>
</feature>
<dbReference type="PANTHER" id="PTHR46250:SF18">
    <property type="entry name" value="MYB_SANT-LIKE DOMAIN-CONTAINING PROTEIN"/>
    <property type="match status" value="1"/>
</dbReference>
<dbReference type="Pfam" id="PF13359">
    <property type="entry name" value="DDE_Tnp_4"/>
    <property type="match status" value="1"/>
</dbReference>
<evidence type="ECO:0000256" key="3">
    <source>
        <dbReference type="SAM" id="MobiDB-lite"/>
    </source>
</evidence>
<dbReference type="eggNOG" id="KOG4585">
    <property type="taxonomic scope" value="Eukaryota"/>
</dbReference>
<evidence type="ECO:0000256" key="1">
    <source>
        <dbReference type="ARBA" id="ARBA00001968"/>
    </source>
</evidence>
<evidence type="ECO:0000259" key="4">
    <source>
        <dbReference type="Pfam" id="PF13359"/>
    </source>
</evidence>
<evidence type="ECO:0000313" key="6">
    <source>
        <dbReference type="Proteomes" id="UP000026915"/>
    </source>
</evidence>
<evidence type="ECO:0000313" key="5">
    <source>
        <dbReference type="EMBL" id="EOY03040.1"/>
    </source>
</evidence>
<dbReference type="Gramene" id="EOY03040">
    <property type="protein sequence ID" value="EOY03040"/>
    <property type="gene ID" value="TCM_017450"/>
</dbReference>
<dbReference type="EMBL" id="CM001882">
    <property type="protein sequence ID" value="EOY03040.1"/>
    <property type="molecule type" value="Genomic_DNA"/>
</dbReference>
<reference evidence="5 6" key="1">
    <citation type="journal article" date="2013" name="Genome Biol.">
        <title>The genome sequence of the most widely cultivated cacao type and its use to identify candidate genes regulating pod color.</title>
        <authorList>
            <person name="Motamayor J.C."/>
            <person name="Mockaitis K."/>
            <person name="Schmutz J."/>
            <person name="Haiminen N."/>
            <person name="Iii D.L."/>
            <person name="Cornejo O."/>
            <person name="Findley S.D."/>
            <person name="Zheng P."/>
            <person name="Utro F."/>
            <person name="Royaert S."/>
            <person name="Saski C."/>
            <person name="Jenkins J."/>
            <person name="Podicheti R."/>
            <person name="Zhao M."/>
            <person name="Scheffler B.E."/>
            <person name="Stack J.C."/>
            <person name="Feltus F.A."/>
            <person name="Mustiga G.M."/>
            <person name="Amores F."/>
            <person name="Phillips W."/>
            <person name="Marelli J.P."/>
            <person name="May G.D."/>
            <person name="Shapiro H."/>
            <person name="Ma J."/>
            <person name="Bustamante C.D."/>
            <person name="Schnell R.J."/>
            <person name="Main D."/>
            <person name="Gilbert D."/>
            <person name="Parida L."/>
            <person name="Kuhn D.N."/>
        </authorList>
    </citation>
    <scope>NUCLEOTIDE SEQUENCE [LARGE SCALE GENOMIC DNA]</scope>
    <source>
        <strain evidence="6">cv. Matina 1-6</strain>
    </source>
</reference>
<dbReference type="InParanoid" id="A0A061EDH8"/>
<feature type="compositionally biased region" description="Basic and acidic residues" evidence="3">
    <location>
        <begin position="353"/>
        <end position="362"/>
    </location>
</feature>
<dbReference type="Proteomes" id="UP000026915">
    <property type="component" value="Chromosome 4"/>
</dbReference>
<accession>A0A061EDH8</accession>
<dbReference type="OMA" id="RSIDEDC"/>
<feature type="region of interest" description="Disordered" evidence="3">
    <location>
        <begin position="323"/>
        <end position="371"/>
    </location>
</feature>
<name>A0A061EDH8_THECC</name>
<dbReference type="AlphaFoldDB" id="A0A061EDH8"/>
<dbReference type="PANTHER" id="PTHR46250">
    <property type="entry name" value="MYB/SANT-LIKE DNA-BINDING DOMAIN PROTEIN-RELATED"/>
    <property type="match status" value="1"/>
</dbReference>
<protein>
    <recommendedName>
        <fullName evidence="4">DDE Tnp4 domain-containing protein</fullName>
    </recommendedName>
</protein>
<dbReference type="HOGENOM" id="CLU_581925_0_0_1"/>
<evidence type="ECO:0000256" key="2">
    <source>
        <dbReference type="ARBA" id="ARBA00022723"/>
    </source>
</evidence>
<sequence length="470" mass="52767">MNVEKMVAIFLYIISHHANNRIIKREFVRSGETNCLDTLDGTYIKVNALEIDKPRYKTRKNEIATNVLGVCSQDMQFIYILPGWKGSASDSRVLRDAISRRNGLKIPKGFFYLRDVGDTNGEEFLTPYRGQRYHLNEWRQNRTPRSKEELFNYKHSGARNVIERCFGFLKMRWMEVASSQGLGRTSKKSTHQWTPIEDGVLIDCCIDLVNEVGVEIMGHSSLKTQYREIAEMISHSDSGFGWDDVKKCVTCDDDVWIGWVKSHSAAAGLRNKPFPHFDQLAIIFGKDKATGEGAESPADAVENIETEEVAFAATRVASKAFSALNDDEDNNGDDDVSPAQATNSEGSIAARRRTIEQGDRKVSGKKSKAKSNGDNIVHAFQSNVDKIGEICQGAREGIDKLASCFQFMAEDARLKKRVAKIVQGVEGLTPEEIVKARHIISSDIWKINYLFSLLEELQKIYVKPLLSGSI</sequence>
<comment type="cofactor">
    <cofactor evidence="1">
        <name>a divalent metal cation</name>
        <dbReference type="ChEBI" id="CHEBI:60240"/>
    </cofactor>
</comment>
<dbReference type="InterPro" id="IPR027806">
    <property type="entry name" value="HARBI1_dom"/>
</dbReference>
<keyword evidence="2" id="KW-0479">Metal-binding</keyword>
<gene>
    <name evidence="5" type="ORF">TCM_017450</name>
</gene>
<dbReference type="GO" id="GO:0046872">
    <property type="term" value="F:metal ion binding"/>
    <property type="evidence" value="ECO:0007669"/>
    <property type="project" value="UniProtKB-KW"/>
</dbReference>
<organism evidence="5 6">
    <name type="scientific">Theobroma cacao</name>
    <name type="common">Cacao</name>
    <name type="synonym">Cocoa</name>
    <dbReference type="NCBI Taxonomy" id="3641"/>
    <lineage>
        <taxon>Eukaryota</taxon>
        <taxon>Viridiplantae</taxon>
        <taxon>Streptophyta</taxon>
        <taxon>Embryophyta</taxon>
        <taxon>Tracheophyta</taxon>
        <taxon>Spermatophyta</taxon>
        <taxon>Magnoliopsida</taxon>
        <taxon>eudicotyledons</taxon>
        <taxon>Gunneridae</taxon>
        <taxon>Pentapetalae</taxon>
        <taxon>rosids</taxon>
        <taxon>malvids</taxon>
        <taxon>Malvales</taxon>
        <taxon>Malvaceae</taxon>
        <taxon>Byttnerioideae</taxon>
        <taxon>Theobroma</taxon>
    </lineage>
</organism>
<feature type="compositionally biased region" description="Acidic residues" evidence="3">
    <location>
        <begin position="325"/>
        <end position="336"/>
    </location>
</feature>
<proteinExistence type="predicted"/>